<proteinExistence type="predicted"/>
<evidence type="ECO:0000313" key="1">
    <source>
        <dbReference type="EMBL" id="CAG8634127.1"/>
    </source>
</evidence>
<name>A0ACA9N4U9_9GLOM</name>
<dbReference type="EMBL" id="CAJVPU010013651">
    <property type="protein sequence ID" value="CAG8634127.1"/>
    <property type="molecule type" value="Genomic_DNA"/>
</dbReference>
<organism evidence="1 2">
    <name type="scientific">Dentiscutata heterogama</name>
    <dbReference type="NCBI Taxonomy" id="1316150"/>
    <lineage>
        <taxon>Eukaryota</taxon>
        <taxon>Fungi</taxon>
        <taxon>Fungi incertae sedis</taxon>
        <taxon>Mucoromycota</taxon>
        <taxon>Glomeromycotina</taxon>
        <taxon>Glomeromycetes</taxon>
        <taxon>Diversisporales</taxon>
        <taxon>Gigasporaceae</taxon>
        <taxon>Dentiscutata</taxon>
    </lineage>
</organism>
<reference evidence="1" key="1">
    <citation type="submission" date="2021-06" db="EMBL/GenBank/DDBJ databases">
        <authorList>
            <person name="Kallberg Y."/>
            <person name="Tangrot J."/>
            <person name="Rosling A."/>
        </authorList>
    </citation>
    <scope>NUCLEOTIDE SEQUENCE</scope>
    <source>
        <strain evidence="1">IL203A</strain>
    </source>
</reference>
<sequence>MPRVRILNKHVQKAYYNISSASNLSQNFYEHNLGYMNIECIHCGALYWIDEYITSSSQNNHKFAKCCSYVSTKSFASTFEDQDEHSKEFCYNIHQYNAAYAFTLLGTNIDKTVLYNCGLYSFHINGELYHLTGSFLSKVNTNASYV</sequence>
<keyword evidence="2" id="KW-1185">Reference proteome</keyword>
<evidence type="ECO:0000313" key="2">
    <source>
        <dbReference type="Proteomes" id="UP000789702"/>
    </source>
</evidence>
<protein>
    <submittedName>
        <fullName evidence="1">7622_t:CDS:1</fullName>
    </submittedName>
</protein>
<dbReference type="Proteomes" id="UP000789702">
    <property type="component" value="Unassembled WGS sequence"/>
</dbReference>
<gene>
    <name evidence="1" type="ORF">DHETER_LOCUS8526</name>
</gene>
<accession>A0ACA9N4U9</accession>
<comment type="caution">
    <text evidence="1">The sequence shown here is derived from an EMBL/GenBank/DDBJ whole genome shotgun (WGS) entry which is preliminary data.</text>
</comment>